<proteinExistence type="predicted"/>
<feature type="region of interest" description="Disordered" evidence="1">
    <location>
        <begin position="33"/>
        <end position="73"/>
    </location>
</feature>
<sequence>MKRAIAAALALSLLGGTAAMAQPAQYQRDYQGQYQQGYNGGRYDDRRDYRYDDRRDDRRGYGQQQRHYNGQAWRRGQRLPSQYRSSAYYVNDYGRYGLRAPPRGHRWVRANNDYVLAAIATGLIVQVLANSNSGHNGYNGYHR</sequence>
<feature type="signal peptide" evidence="2">
    <location>
        <begin position="1"/>
        <end position="21"/>
    </location>
</feature>
<accession>A0ABW6CV62</accession>
<protein>
    <submittedName>
        <fullName evidence="3">RcnB family protein</fullName>
    </submittedName>
</protein>
<keyword evidence="4" id="KW-1185">Reference proteome</keyword>
<dbReference type="Proteomes" id="UP001598130">
    <property type="component" value="Unassembled WGS sequence"/>
</dbReference>
<reference evidence="3 4" key="1">
    <citation type="submission" date="2022-09" db="EMBL/GenBank/DDBJ databases">
        <title>New species of Phenylobacterium.</title>
        <authorList>
            <person name="Mieszkin S."/>
        </authorList>
    </citation>
    <scope>NUCLEOTIDE SEQUENCE [LARGE SCALE GENOMIC DNA]</scope>
    <source>
        <strain evidence="3 4">HK31-G</strain>
    </source>
</reference>
<comment type="caution">
    <text evidence="3">The sequence shown here is derived from an EMBL/GenBank/DDBJ whole genome shotgun (WGS) entry which is preliminary data.</text>
</comment>
<dbReference type="InterPro" id="IPR024572">
    <property type="entry name" value="RcnB"/>
</dbReference>
<feature type="chain" id="PRO_5046716098" evidence="2">
    <location>
        <begin position="22"/>
        <end position="143"/>
    </location>
</feature>
<dbReference type="EMBL" id="JAOTJD010000049">
    <property type="protein sequence ID" value="MFD3266193.1"/>
    <property type="molecule type" value="Genomic_DNA"/>
</dbReference>
<dbReference type="Pfam" id="PF11776">
    <property type="entry name" value="RcnB"/>
    <property type="match status" value="1"/>
</dbReference>
<evidence type="ECO:0000256" key="2">
    <source>
        <dbReference type="SAM" id="SignalP"/>
    </source>
</evidence>
<feature type="compositionally biased region" description="Low complexity" evidence="1">
    <location>
        <begin position="61"/>
        <end position="71"/>
    </location>
</feature>
<evidence type="ECO:0000256" key="1">
    <source>
        <dbReference type="SAM" id="MobiDB-lite"/>
    </source>
</evidence>
<evidence type="ECO:0000313" key="4">
    <source>
        <dbReference type="Proteomes" id="UP001598130"/>
    </source>
</evidence>
<gene>
    <name evidence="3" type="ORF">OCL97_19790</name>
</gene>
<dbReference type="RefSeq" id="WP_377371473.1">
    <property type="nucleotide sequence ID" value="NZ_JAOTJD010000049.1"/>
</dbReference>
<name>A0ABW6CV62_9CAUL</name>
<feature type="compositionally biased region" description="Basic and acidic residues" evidence="1">
    <location>
        <begin position="42"/>
        <end position="60"/>
    </location>
</feature>
<dbReference type="Gene3D" id="3.10.450.160">
    <property type="entry name" value="inner membrane protein cigr"/>
    <property type="match status" value="1"/>
</dbReference>
<keyword evidence="2" id="KW-0732">Signal</keyword>
<organism evidence="3 4">
    <name type="scientific">Phenylobacterium ferrooxidans</name>
    <dbReference type="NCBI Taxonomy" id="2982689"/>
    <lineage>
        <taxon>Bacteria</taxon>
        <taxon>Pseudomonadati</taxon>
        <taxon>Pseudomonadota</taxon>
        <taxon>Alphaproteobacteria</taxon>
        <taxon>Caulobacterales</taxon>
        <taxon>Caulobacteraceae</taxon>
        <taxon>Phenylobacterium</taxon>
    </lineage>
</organism>
<evidence type="ECO:0000313" key="3">
    <source>
        <dbReference type="EMBL" id="MFD3266193.1"/>
    </source>
</evidence>